<reference evidence="2 3" key="1">
    <citation type="submission" date="2018-06" db="EMBL/GenBank/DDBJ databases">
        <title>Comparative genomics reveals the genomic features of Rhizophagus irregularis, R. cerebriforme, R. diaphanum and Gigaspora rosea, and their symbiotic lifestyle signature.</title>
        <authorList>
            <person name="Morin E."/>
            <person name="San Clemente H."/>
            <person name="Chen E.C.H."/>
            <person name="De La Providencia I."/>
            <person name="Hainaut M."/>
            <person name="Kuo A."/>
            <person name="Kohler A."/>
            <person name="Murat C."/>
            <person name="Tang N."/>
            <person name="Roy S."/>
            <person name="Loubradou J."/>
            <person name="Henrissat B."/>
            <person name="Grigoriev I.V."/>
            <person name="Corradi N."/>
            <person name="Roux C."/>
            <person name="Martin F.M."/>
        </authorList>
    </citation>
    <scope>NUCLEOTIDE SEQUENCE [LARGE SCALE GENOMIC DNA]</scope>
    <source>
        <strain evidence="2 3">DAOM 194757</strain>
    </source>
</reference>
<dbReference type="SUPFAM" id="SSF81901">
    <property type="entry name" value="HCP-like"/>
    <property type="match status" value="1"/>
</dbReference>
<dbReference type="Pfam" id="PF08238">
    <property type="entry name" value="Sel1"/>
    <property type="match status" value="3"/>
</dbReference>
<dbReference type="InterPro" id="IPR006597">
    <property type="entry name" value="Sel1-like"/>
</dbReference>
<dbReference type="InterPro" id="IPR011990">
    <property type="entry name" value="TPR-like_helical_dom_sf"/>
</dbReference>
<dbReference type="SMART" id="SM00671">
    <property type="entry name" value="SEL1"/>
    <property type="match status" value="2"/>
</dbReference>
<dbReference type="AlphaFoldDB" id="A0A397V5L9"/>
<evidence type="ECO:0008006" key="4">
    <source>
        <dbReference type="Google" id="ProtNLM"/>
    </source>
</evidence>
<evidence type="ECO:0000313" key="2">
    <source>
        <dbReference type="EMBL" id="RIB16219.1"/>
    </source>
</evidence>
<dbReference type="Gene3D" id="1.25.40.10">
    <property type="entry name" value="Tetratricopeptide repeat domain"/>
    <property type="match status" value="1"/>
</dbReference>
<dbReference type="STRING" id="44941.A0A397V5L9"/>
<evidence type="ECO:0000313" key="3">
    <source>
        <dbReference type="Proteomes" id="UP000266673"/>
    </source>
</evidence>
<sequence length="163" mass="18182">MSEACVYGPPFKSSGAIQAIEKVSSSSEIIQIDNKDTQLLKGKNSCLTLDILEQFLIKKKQNPNNIINFCFDDPMYQIILASCYSHGKWVEKNERKAFVYYQKSAEMDNASGICGVGYCYDKGIGIEKDENKAFIYYQKSAEMGLAIGTYNVGCCYQNGIGVE</sequence>
<gene>
    <name evidence="2" type="ORF">C2G38_2247160</name>
</gene>
<name>A0A397V5L9_9GLOM</name>
<comment type="similarity">
    <text evidence="1">Belongs to the sel-1 family.</text>
</comment>
<dbReference type="PANTHER" id="PTHR11102">
    <property type="entry name" value="SEL-1-LIKE PROTEIN"/>
    <property type="match status" value="1"/>
</dbReference>
<dbReference type="PANTHER" id="PTHR11102:SF160">
    <property type="entry name" value="ERAD-ASSOCIATED E3 UBIQUITIN-PROTEIN LIGASE COMPONENT HRD3"/>
    <property type="match status" value="1"/>
</dbReference>
<dbReference type="InterPro" id="IPR050767">
    <property type="entry name" value="Sel1_AlgK"/>
</dbReference>
<evidence type="ECO:0000256" key="1">
    <source>
        <dbReference type="ARBA" id="ARBA00038101"/>
    </source>
</evidence>
<protein>
    <recommendedName>
        <fullName evidence="4">HCP-like protein</fullName>
    </recommendedName>
</protein>
<proteinExistence type="inferred from homology"/>
<keyword evidence="3" id="KW-1185">Reference proteome</keyword>
<comment type="caution">
    <text evidence="2">The sequence shown here is derived from an EMBL/GenBank/DDBJ whole genome shotgun (WGS) entry which is preliminary data.</text>
</comment>
<dbReference type="EMBL" id="QKWP01000692">
    <property type="protein sequence ID" value="RIB16219.1"/>
    <property type="molecule type" value="Genomic_DNA"/>
</dbReference>
<organism evidence="2 3">
    <name type="scientific">Gigaspora rosea</name>
    <dbReference type="NCBI Taxonomy" id="44941"/>
    <lineage>
        <taxon>Eukaryota</taxon>
        <taxon>Fungi</taxon>
        <taxon>Fungi incertae sedis</taxon>
        <taxon>Mucoromycota</taxon>
        <taxon>Glomeromycotina</taxon>
        <taxon>Glomeromycetes</taxon>
        <taxon>Diversisporales</taxon>
        <taxon>Gigasporaceae</taxon>
        <taxon>Gigaspora</taxon>
    </lineage>
</organism>
<dbReference type="OrthoDB" id="272077at2759"/>
<dbReference type="Proteomes" id="UP000266673">
    <property type="component" value="Unassembled WGS sequence"/>
</dbReference>
<accession>A0A397V5L9</accession>